<sequence>MSPRERVIKAFRRKKPDKVPKDFWWTPQIYGLISKMTGSPDILEYFGCEMRRISWLPTKKRRDFCSYLGTPPSPFSWVYYAEDVFNKISPSCPWIDEEWGVGHIPTSSQDAKHRHLYGYVYPMRNLKTTRELKEYPFSDYEAGYRYKHLGNAVKEIHTKELYAVAMMECTIFEVSWQ</sequence>
<dbReference type="AlphaFoldDB" id="X1H1B0"/>
<accession>X1H1B0</accession>
<feature type="non-terminal residue" evidence="1">
    <location>
        <position position="177"/>
    </location>
</feature>
<comment type="caution">
    <text evidence="1">The sequence shown here is derived from an EMBL/GenBank/DDBJ whole genome shotgun (WGS) entry which is preliminary data.</text>
</comment>
<proteinExistence type="predicted"/>
<reference evidence="1" key="1">
    <citation type="journal article" date="2014" name="Front. Microbiol.">
        <title>High frequency of phylogenetically diverse reductive dehalogenase-homologous genes in deep subseafloor sedimentary metagenomes.</title>
        <authorList>
            <person name="Kawai M."/>
            <person name="Futagami T."/>
            <person name="Toyoda A."/>
            <person name="Takaki Y."/>
            <person name="Nishi S."/>
            <person name="Hori S."/>
            <person name="Arai W."/>
            <person name="Tsubouchi T."/>
            <person name="Morono Y."/>
            <person name="Uchiyama I."/>
            <person name="Ito T."/>
            <person name="Fujiyama A."/>
            <person name="Inagaki F."/>
            <person name="Takami H."/>
        </authorList>
    </citation>
    <scope>NUCLEOTIDE SEQUENCE</scope>
    <source>
        <strain evidence="1">Expedition CK06-06</strain>
    </source>
</reference>
<protein>
    <submittedName>
        <fullName evidence="1">Uncharacterized protein</fullName>
    </submittedName>
</protein>
<organism evidence="1">
    <name type="scientific">marine sediment metagenome</name>
    <dbReference type="NCBI Taxonomy" id="412755"/>
    <lineage>
        <taxon>unclassified sequences</taxon>
        <taxon>metagenomes</taxon>
        <taxon>ecological metagenomes</taxon>
    </lineage>
</organism>
<dbReference type="EMBL" id="BARU01020606">
    <property type="protein sequence ID" value="GAH50895.1"/>
    <property type="molecule type" value="Genomic_DNA"/>
</dbReference>
<gene>
    <name evidence="1" type="ORF">S03H2_33819</name>
</gene>
<name>X1H1B0_9ZZZZ</name>
<evidence type="ECO:0000313" key="1">
    <source>
        <dbReference type="EMBL" id="GAH50895.1"/>
    </source>
</evidence>